<dbReference type="Proteomes" id="UP000218083">
    <property type="component" value="Unassembled WGS sequence"/>
</dbReference>
<protein>
    <submittedName>
        <fullName evidence="2">Uncharacterized protein</fullName>
    </submittedName>
</protein>
<accession>A0A2A2F8H1</accession>
<dbReference type="AlphaFoldDB" id="A0A2A2F8H1"/>
<dbReference type="EMBL" id="NSKC01000011">
    <property type="protein sequence ID" value="PAU80853.1"/>
    <property type="molecule type" value="Genomic_DNA"/>
</dbReference>
<name>A0A2A2F8H1_9EURY</name>
<proteinExistence type="predicted"/>
<feature type="region of interest" description="Disordered" evidence="1">
    <location>
        <begin position="71"/>
        <end position="100"/>
    </location>
</feature>
<sequence length="100" mass="10698">MRGGSVDTHKPMYTGSTRGIEILVQDTESTLTDEYPPALAKLGLARHVSHDLSSHQNGAHQPDKSLAINTLESTMTTPHPPKAASPRNLPSMLPTNGTSQ</sequence>
<reference evidence="2 3" key="1">
    <citation type="submission" date="2017-08" db="EMBL/GenBank/DDBJ databases">
        <title>The strain WRN001 was isolated from Binhai saline alkaline soil, Tianjin, China.</title>
        <authorList>
            <person name="Liu D."/>
            <person name="Zhang G."/>
        </authorList>
    </citation>
    <scope>NUCLEOTIDE SEQUENCE [LARGE SCALE GENOMIC DNA]</scope>
    <source>
        <strain evidence="2 3">WN019</strain>
    </source>
</reference>
<comment type="caution">
    <text evidence="2">The sequence shown here is derived from an EMBL/GenBank/DDBJ whole genome shotgun (WGS) entry which is preliminary data.</text>
</comment>
<evidence type="ECO:0000313" key="3">
    <source>
        <dbReference type="Proteomes" id="UP000218083"/>
    </source>
</evidence>
<gene>
    <name evidence="2" type="ORF">CK500_15115</name>
</gene>
<evidence type="ECO:0000256" key="1">
    <source>
        <dbReference type="SAM" id="MobiDB-lite"/>
    </source>
</evidence>
<organism evidence="2 3">
    <name type="scientific">Halorubrum salipaludis</name>
    <dbReference type="NCBI Taxonomy" id="2032630"/>
    <lineage>
        <taxon>Archaea</taxon>
        <taxon>Methanobacteriati</taxon>
        <taxon>Methanobacteriota</taxon>
        <taxon>Stenosarchaea group</taxon>
        <taxon>Halobacteria</taxon>
        <taxon>Halobacteriales</taxon>
        <taxon>Haloferacaceae</taxon>
        <taxon>Halorubrum</taxon>
    </lineage>
</organism>
<evidence type="ECO:0000313" key="2">
    <source>
        <dbReference type="EMBL" id="PAU80853.1"/>
    </source>
</evidence>
<keyword evidence="3" id="KW-1185">Reference proteome</keyword>